<gene>
    <name evidence="2" type="ORF">FHW18_003507</name>
</gene>
<dbReference type="RefSeq" id="WP_257021965.1">
    <property type="nucleotide sequence ID" value="NZ_JACBYR010000001.1"/>
</dbReference>
<sequence length="90" mass="9694">MPLSPRAVSLTIATTCFLLTWPAHAQVPSPIGLWTTVDETTKEPKALIRIVSVNGQLQGSIDKLILKSGATRRRAAPSAKARCTTRRLSA</sequence>
<keyword evidence="3" id="KW-1185">Reference proteome</keyword>
<dbReference type="Proteomes" id="UP000542125">
    <property type="component" value="Unassembled WGS sequence"/>
</dbReference>
<name>A0A7Y9IW90_9BURK</name>
<keyword evidence="1" id="KW-0732">Signal</keyword>
<dbReference type="EMBL" id="JACBYR010000001">
    <property type="protein sequence ID" value="NYE84236.1"/>
    <property type="molecule type" value="Genomic_DNA"/>
</dbReference>
<reference evidence="2 3" key="1">
    <citation type="submission" date="2020-07" db="EMBL/GenBank/DDBJ databases">
        <title>Genomic Encyclopedia of Type Strains, Phase IV (KMG-V): Genome sequencing to study the core and pangenomes of soil and plant-associated prokaryotes.</title>
        <authorList>
            <person name="Whitman W."/>
        </authorList>
    </citation>
    <scope>NUCLEOTIDE SEQUENCE [LARGE SCALE GENOMIC DNA]</scope>
    <source>
        <strain evidence="2 3">SAS40</strain>
    </source>
</reference>
<protein>
    <recommendedName>
        <fullName evidence="4">DUF2147 domain-containing protein</fullName>
    </recommendedName>
</protein>
<accession>A0A7Y9IW90</accession>
<feature type="chain" id="PRO_5030586696" description="DUF2147 domain-containing protein" evidence="1">
    <location>
        <begin position="26"/>
        <end position="90"/>
    </location>
</feature>
<comment type="caution">
    <text evidence="2">The sequence shown here is derived from an EMBL/GenBank/DDBJ whole genome shotgun (WGS) entry which is preliminary data.</text>
</comment>
<evidence type="ECO:0000313" key="2">
    <source>
        <dbReference type="EMBL" id="NYE84236.1"/>
    </source>
</evidence>
<dbReference type="AlphaFoldDB" id="A0A7Y9IW90"/>
<feature type="signal peptide" evidence="1">
    <location>
        <begin position="1"/>
        <end position="25"/>
    </location>
</feature>
<proteinExistence type="predicted"/>
<evidence type="ECO:0000256" key="1">
    <source>
        <dbReference type="SAM" id="SignalP"/>
    </source>
</evidence>
<evidence type="ECO:0008006" key="4">
    <source>
        <dbReference type="Google" id="ProtNLM"/>
    </source>
</evidence>
<organism evidence="2 3">
    <name type="scientific">Pigmentiphaga litoralis</name>
    <dbReference type="NCBI Taxonomy" id="516702"/>
    <lineage>
        <taxon>Bacteria</taxon>
        <taxon>Pseudomonadati</taxon>
        <taxon>Pseudomonadota</taxon>
        <taxon>Betaproteobacteria</taxon>
        <taxon>Burkholderiales</taxon>
        <taxon>Alcaligenaceae</taxon>
        <taxon>Pigmentiphaga</taxon>
    </lineage>
</organism>
<evidence type="ECO:0000313" key="3">
    <source>
        <dbReference type="Proteomes" id="UP000542125"/>
    </source>
</evidence>